<organism evidence="1 2">
    <name type="scientific">Adineta steineri</name>
    <dbReference type="NCBI Taxonomy" id="433720"/>
    <lineage>
        <taxon>Eukaryota</taxon>
        <taxon>Metazoa</taxon>
        <taxon>Spiralia</taxon>
        <taxon>Gnathifera</taxon>
        <taxon>Rotifera</taxon>
        <taxon>Eurotatoria</taxon>
        <taxon>Bdelloidea</taxon>
        <taxon>Adinetida</taxon>
        <taxon>Adinetidae</taxon>
        <taxon>Adineta</taxon>
    </lineage>
</organism>
<dbReference type="Proteomes" id="UP000663881">
    <property type="component" value="Unassembled WGS sequence"/>
</dbReference>
<accession>A0A820RVF1</accession>
<dbReference type="EMBL" id="CAJOAY010033988">
    <property type="protein sequence ID" value="CAF4442072.1"/>
    <property type="molecule type" value="Genomic_DNA"/>
</dbReference>
<sequence length="26" mass="3045">MRNNSVNNDSRATNSPVFRCLMELFE</sequence>
<gene>
    <name evidence="1" type="ORF">OKA104_LOCUS53685</name>
</gene>
<comment type="caution">
    <text evidence="1">The sequence shown here is derived from an EMBL/GenBank/DDBJ whole genome shotgun (WGS) entry which is preliminary data.</text>
</comment>
<evidence type="ECO:0000313" key="1">
    <source>
        <dbReference type="EMBL" id="CAF4442072.1"/>
    </source>
</evidence>
<evidence type="ECO:0000313" key="2">
    <source>
        <dbReference type="Proteomes" id="UP000663881"/>
    </source>
</evidence>
<proteinExistence type="predicted"/>
<name>A0A820RVF1_9BILA</name>
<feature type="non-terminal residue" evidence="1">
    <location>
        <position position="26"/>
    </location>
</feature>
<reference evidence="1" key="1">
    <citation type="submission" date="2021-02" db="EMBL/GenBank/DDBJ databases">
        <authorList>
            <person name="Nowell W R."/>
        </authorList>
    </citation>
    <scope>NUCLEOTIDE SEQUENCE</scope>
</reference>
<dbReference type="AlphaFoldDB" id="A0A820RVF1"/>
<protein>
    <submittedName>
        <fullName evidence="1">Uncharacterized protein</fullName>
    </submittedName>
</protein>